<evidence type="ECO:0000256" key="3">
    <source>
        <dbReference type="ARBA" id="ARBA00022741"/>
    </source>
</evidence>
<name>B5Y8E0_COPPD</name>
<evidence type="ECO:0000256" key="5">
    <source>
        <dbReference type="ARBA" id="ARBA00022840"/>
    </source>
</evidence>
<evidence type="ECO:0000259" key="7">
    <source>
        <dbReference type="Pfam" id="PF00294"/>
    </source>
</evidence>
<evidence type="ECO:0000256" key="6">
    <source>
        <dbReference type="PIRNR" id="PIRNR000535"/>
    </source>
</evidence>
<dbReference type="EC" id="2.7.4.-" evidence="8"/>
<evidence type="ECO:0000256" key="4">
    <source>
        <dbReference type="ARBA" id="ARBA00022777"/>
    </source>
</evidence>
<dbReference type="KEGG" id="cpo:COPRO5265_0689"/>
<keyword evidence="3" id="KW-0547">Nucleotide-binding</keyword>
<dbReference type="InterPro" id="IPR017583">
    <property type="entry name" value="Tagatose/fructose_Pkinase"/>
</dbReference>
<protein>
    <submittedName>
        <fullName evidence="8">Uridylate kinase</fullName>
        <ecNumber evidence="8">2.7.4.-</ecNumber>
    </submittedName>
</protein>
<dbReference type="OrthoDB" id="9801219at2"/>
<dbReference type="GO" id="GO:0005524">
    <property type="term" value="F:ATP binding"/>
    <property type="evidence" value="ECO:0007669"/>
    <property type="project" value="UniProtKB-KW"/>
</dbReference>
<keyword evidence="9" id="KW-1185">Reference proteome</keyword>
<reference evidence="8 9" key="2">
    <citation type="journal article" date="2014" name="Genome Announc.">
        <title>Complete Genome Sequence of Coprothermobacter proteolyticus DSM 5265.</title>
        <authorList>
            <person name="Alexiev A."/>
            <person name="Coil D.A."/>
            <person name="Badger J.H."/>
            <person name="Enticknap J."/>
            <person name="Ward N."/>
            <person name="Robb F.T."/>
            <person name="Eisen J.A."/>
        </authorList>
    </citation>
    <scope>NUCLEOTIDE SEQUENCE [LARGE SCALE GENOMIC DNA]</scope>
    <source>
        <strain evidence="9">ATCC 35245 / DSM 5265 / OCM 4 / BT</strain>
    </source>
</reference>
<feature type="domain" description="Carbohydrate kinase PfkB" evidence="7">
    <location>
        <begin position="11"/>
        <end position="167"/>
    </location>
</feature>
<accession>B5Y8E0</accession>
<dbReference type="Pfam" id="PF00294">
    <property type="entry name" value="PfkB"/>
    <property type="match status" value="1"/>
</dbReference>
<comment type="similarity">
    <text evidence="1">Belongs to the carbohydrate kinase PfkB family.</text>
</comment>
<gene>
    <name evidence="8" type="primary">smbA</name>
    <name evidence="8" type="ordered locus">COPRO5265_0689</name>
</gene>
<keyword evidence="4 8" id="KW-0418">Kinase</keyword>
<keyword evidence="2 6" id="KW-0808">Transferase</keyword>
<dbReference type="HOGENOM" id="CLU_050013_0_2_9"/>
<dbReference type="SUPFAM" id="SSF53613">
    <property type="entry name" value="Ribokinase-like"/>
    <property type="match status" value="1"/>
</dbReference>
<dbReference type="EMBL" id="CP001145">
    <property type="protein sequence ID" value="ACI18248.1"/>
    <property type="molecule type" value="Genomic_DNA"/>
</dbReference>
<reference evidence="9" key="1">
    <citation type="submission" date="2008-08" db="EMBL/GenBank/DDBJ databases">
        <title>The complete genome sequence of Coprothermobacter proteolyticus strain ATCC 5245 / DSM 5265 / BT.</title>
        <authorList>
            <person name="Dodson R.J."/>
            <person name="Durkin A.S."/>
            <person name="Wu M."/>
            <person name="Eisen J."/>
            <person name="Sutton G."/>
        </authorList>
    </citation>
    <scope>NUCLEOTIDE SEQUENCE [LARGE SCALE GENOMIC DNA]</scope>
    <source>
        <strain evidence="9">ATCC 35245 / DSM 5265 / OCM 4 / BT</strain>
    </source>
</reference>
<evidence type="ECO:0000313" key="9">
    <source>
        <dbReference type="Proteomes" id="UP000001732"/>
    </source>
</evidence>
<sequence>MIITVTLNPAIDMWLTVPALEKGKFVRSEKERLNAGGKGVIIARILQKLNMGPVVASGILAGRTGLTLEDYLSREKVPANFVFLPGFDTRLNIEIVDSTDNSVTQINTTGPSVSEEHVQQLINNILRISHADDLAVLAGHVPVGLSEDVYVQISDTLMKKGLKVVVNAGAQFVKPVLESSSDVGVVLDPKGPNGFQITSLDDEVELVKKYLKERPVLSFSWSNTENVIGMNGKIYHARIVNPNIRTLWGANSALTAGLVYGVHEGLAPEETISLAMAMAYYVARDPWALFDNPNPFDEITKLRDSIEVRLI</sequence>
<dbReference type="PANTHER" id="PTHR46566">
    <property type="entry name" value="1-PHOSPHOFRUCTOKINASE-RELATED"/>
    <property type="match status" value="1"/>
</dbReference>
<dbReference type="STRING" id="309798.COPRO5265_0689"/>
<dbReference type="InterPro" id="IPR029056">
    <property type="entry name" value="Ribokinase-like"/>
</dbReference>
<dbReference type="AlphaFoldDB" id="B5Y8E0"/>
<dbReference type="GO" id="GO:0008443">
    <property type="term" value="F:phosphofructokinase activity"/>
    <property type="evidence" value="ECO:0007669"/>
    <property type="project" value="TreeGrafter"/>
</dbReference>
<dbReference type="eggNOG" id="COG1105">
    <property type="taxonomic scope" value="Bacteria"/>
</dbReference>
<dbReference type="Proteomes" id="UP000001732">
    <property type="component" value="Chromosome"/>
</dbReference>
<evidence type="ECO:0000256" key="2">
    <source>
        <dbReference type="ARBA" id="ARBA00022679"/>
    </source>
</evidence>
<dbReference type="PANTHER" id="PTHR46566:SF1">
    <property type="entry name" value="1-PHOSPHOFRUCTOKINASE"/>
    <property type="match status" value="1"/>
</dbReference>
<dbReference type="PIRSF" id="PIRSF000535">
    <property type="entry name" value="1PFK/6PFK/LacC"/>
    <property type="match status" value="1"/>
</dbReference>
<organism evidence="8 9">
    <name type="scientific">Coprothermobacter proteolyticus (strain ATCC 35245 / DSM 5265 / OCM 4 / BT)</name>
    <dbReference type="NCBI Taxonomy" id="309798"/>
    <lineage>
        <taxon>Bacteria</taxon>
        <taxon>Pseudomonadati</taxon>
        <taxon>Coprothermobacterota</taxon>
        <taxon>Coprothermobacteria</taxon>
        <taxon>Coprothermobacterales</taxon>
        <taxon>Coprothermobacteraceae</taxon>
        <taxon>Coprothermobacter</taxon>
    </lineage>
</organism>
<proteinExistence type="inferred from homology"/>
<dbReference type="InterPro" id="IPR011611">
    <property type="entry name" value="PfkB_dom"/>
</dbReference>
<evidence type="ECO:0000313" key="8">
    <source>
        <dbReference type="EMBL" id="ACI18248.1"/>
    </source>
</evidence>
<evidence type="ECO:0000256" key="1">
    <source>
        <dbReference type="ARBA" id="ARBA00010688"/>
    </source>
</evidence>
<dbReference type="Gene3D" id="3.40.1190.20">
    <property type="match status" value="1"/>
</dbReference>
<dbReference type="GO" id="GO:0005829">
    <property type="term" value="C:cytosol"/>
    <property type="evidence" value="ECO:0007669"/>
    <property type="project" value="TreeGrafter"/>
</dbReference>
<dbReference type="RefSeq" id="WP_012544898.1">
    <property type="nucleotide sequence ID" value="NC_011295.1"/>
</dbReference>
<keyword evidence="5" id="KW-0067">ATP-binding</keyword>